<feature type="transmembrane region" description="Helical" evidence="2">
    <location>
        <begin position="1899"/>
        <end position="1922"/>
    </location>
</feature>
<dbReference type="Pfam" id="PF24633">
    <property type="entry name" value="DUF7630"/>
    <property type="match status" value="1"/>
</dbReference>
<protein>
    <recommendedName>
        <fullName evidence="4">DUF7630 domain-containing protein</fullName>
    </recommendedName>
</protein>
<dbReference type="PANTHER" id="PTHR44103:SF1">
    <property type="entry name" value="PROPROTEIN CONVERTASE P"/>
    <property type="match status" value="1"/>
</dbReference>
<feature type="chain" id="PRO_5005537675" description="DUF7630 domain-containing protein" evidence="3">
    <location>
        <begin position="28"/>
        <end position="2170"/>
    </location>
</feature>
<sequence>MTSSSWGRQLALLALLYVIVLTTITAALPSQCIPSAGAIRHTIVQGEEYSPWMMVDVDGDGDNDVVASAGGELVWLENRGGAIDLLSPVSIVPFGLVTGYREVFDVDVDRDGVIDFVFRALPSYAAWVRNTGGGSFDSPVAIMLESTFSTIAVGNADGDGWVDVLLCERVSVRLAFNNNGSFETTGETLISSLQQIQAGAIGDLDGDSLGDIILGYNTRNDVHWYRNIDGRSFEGSLRIIASMGFGSSIPVLADLDNDGDMDVLSWWINSGTGSFSGEQVFAATSTKAQKPLVADLDNNGAKDVAVADGSYVSLVIASAPGVFAPSVTANVDVENAYCFGDIDGDNVLEIASKVDSAPPPLAFWRWDGTPANWIPITQQIVDTTNSRSMAIGDFDLDGDVDLVVMAVDSGTVPSPLWWLENDGRGEYISRSMIVATAEKPRSVDVADVNADGADDLIVYMDGIIGAMLNNGSGHFGPLLPAVTISVANDLQAWARLDMDGDGMPDIVVVPDVHAPWLWARWNDTGYGPALAFPHSTLQDSAVRMTAADMDGDGRTDLLSWYVFGTQIEWYSVAANNGTLSSPVVIPIAAGVGVHVAAADFDLDGHIDLAVDTGSKLLVILLSTGDGGLSFHLPQAVARWTSTSVNDFVATDADGDGFLDLVFSASSRAHIVFGAARVDEMIQAVWSNSAWAAIAVADIDGNGARDIVALQDRVGLVWFENSGPALRAMPATRATDTTFIDSGTTSLGKPSDFALADVDADGDLDYIGTYSSFDTIVWFENVNDASGLWLIHSMAVNLDCLSLVVRDFDNDGDLDAVAADLLAPALVLLRNDDGVGGSWSTITVVDGFASADLTAIDANSNGLPDLLAVSSVQDSARIWFNNGDGSFTAGIEVSASFRLARVAVGDVDDDGVLDFVISASTGAYFTLFLNVNATFAKQTVAMDHVGKEIKLADMDLDGHVDIIVLRSSAAPSVLLFPNIDGSGALDPDLVILVATSDGIFFVENKAGVFVRRMPILSPSGVSDATLQLGDIDGNGAVEVVFSHDLDPGVYSCMRDTHIPITRPIHIRARIPGTVTFDCDGGVLFRVRPHPSPLVDSVGELTLEGIHIKGTGIAANSLHGATGLRVEGRGAVLTLVNCSIVAAAAVHPPLSVAMVDVGFGGAVAVLGGAQLFAVDTTFSASSAVSAGGAIAARGVGTVVTLSHCVVSGNVAPRGGGVVVLSGARAVLDNSSVVTGNTAVDAGSGNGGGLYIDSSSELAAIHATISDNVAAGIGLGGGLMVEAGGVVSLAKPLLCGNSAGVGGGAIAVLASNLVSRFGLGLASTSLPQAVGDDAAQVGSSTSPTVSIIDGLVRGNIASRFGGGLLVCGVRVAVAGDTGLGWSTNYVREQDDRAAQDVFMCAAAGFDPAGWASDVARVPWLSVATPNVVAGLVIAAPLASVSAVTPLAERVASGGSLGGQVRGLDWLGQGVFEPNLKVRIDITDPTQSVAVSGQPSASLSSATAVSVPAIKLELVAGASGNGVNVMYNVAPEARAADALDVQAHAGIVRVTGCAPGTGGVPGSSGGIDVIVCAVCAAGTFSDETSLAECAPVPTCPSNTIRLAADGSAASNATDTPSGDCVCEKGFWTPGGAANVACAPCPRGGLCPGGAAQPKAAPGFFPDTFGSTLFVACPTASACAGGGSCHPGYRSRLCAQCDDGYYKFGSRCLECETAKNAVVTTLLVLGVTLVCGALLAFNLTEGLRHKFAAAMIGLNALQMSAIYGKLDLDWGPIVRVYFDVASAVNLDMELTSPECSIVRGADVWAVKWILTLLLPVFAAAVVGLVACVYAVLIAVGVRWFETKNMAMLGSAFGRTLFQIVVLLYLPLTSAALAPFGCRRDESGRWQMAADPARSCYNSAWASGLLGPGLVAAGVYAIGVPAAVIVLLRRKRAALDPISFTLRFGFLVGRFSDNAWWFETAIMARKAGVVLCMTLFFTEEGKANAAVFVLLGSLLQLSIQQPYRSQLHNALAIVVLLTTLSILYAGTFDDYALRRGMASAAVAINVLAILGGNAADVWLMSRAEKVVEADEYYVDGVFSNAAQENADAYASVFGQDTDLELQPMSPAFEEKACFVAHVLDSVVAQDLVSTASASDLGTAIPPPPPVATAPIIGNSTVVASESSSTSSSSSTTSSSS</sequence>
<dbReference type="Gene3D" id="2.10.50.10">
    <property type="entry name" value="Tumor Necrosis Factor Receptor, subunit A, domain 2"/>
    <property type="match status" value="1"/>
</dbReference>
<dbReference type="OrthoDB" id="439917at2759"/>
<feature type="transmembrane region" description="Helical" evidence="2">
    <location>
        <begin position="1851"/>
        <end position="1870"/>
    </location>
</feature>
<keyword evidence="1 3" id="KW-0732">Signal</keyword>
<dbReference type="GeneID" id="25567496"/>
<dbReference type="SUPFAM" id="SSF69318">
    <property type="entry name" value="Integrin alpha N-terminal domain"/>
    <property type="match status" value="4"/>
</dbReference>
<feature type="transmembrane region" description="Helical" evidence="2">
    <location>
        <begin position="1950"/>
        <end position="1971"/>
    </location>
</feature>
<organism evidence="5 6">
    <name type="scientific">Thecamonas trahens ATCC 50062</name>
    <dbReference type="NCBI Taxonomy" id="461836"/>
    <lineage>
        <taxon>Eukaryota</taxon>
        <taxon>Apusozoa</taxon>
        <taxon>Apusomonadida</taxon>
        <taxon>Apusomonadidae</taxon>
        <taxon>Thecamonas</taxon>
    </lineage>
</organism>
<proteinExistence type="predicted"/>
<accession>A0A0L0DMB3</accession>
<evidence type="ECO:0000259" key="4">
    <source>
        <dbReference type="Pfam" id="PF24633"/>
    </source>
</evidence>
<feature type="transmembrane region" description="Helical" evidence="2">
    <location>
        <begin position="2001"/>
        <end position="2019"/>
    </location>
</feature>
<dbReference type="EMBL" id="GL349481">
    <property type="protein sequence ID" value="KNC53410.1"/>
    <property type="molecule type" value="Genomic_DNA"/>
</dbReference>
<keyword evidence="2" id="KW-1133">Transmembrane helix</keyword>
<evidence type="ECO:0000256" key="3">
    <source>
        <dbReference type="SAM" id="SignalP"/>
    </source>
</evidence>
<feature type="transmembrane region" description="Helical" evidence="2">
    <location>
        <begin position="1803"/>
        <end position="1830"/>
    </location>
</feature>
<dbReference type="Pfam" id="PF13517">
    <property type="entry name" value="FG-GAP_3"/>
    <property type="match status" value="5"/>
</dbReference>
<dbReference type="SUPFAM" id="SSF51126">
    <property type="entry name" value="Pectin lyase-like"/>
    <property type="match status" value="1"/>
</dbReference>
<feature type="domain" description="DUF7630" evidence="4">
    <location>
        <begin position="1665"/>
        <end position="1706"/>
    </location>
</feature>
<feature type="transmembrane region" description="Helical" evidence="2">
    <location>
        <begin position="1712"/>
        <end position="1735"/>
    </location>
</feature>
<gene>
    <name evidence="5" type="ORF">AMSG_08916</name>
</gene>
<dbReference type="InterPro" id="IPR011050">
    <property type="entry name" value="Pectin_lyase_fold/virulence"/>
</dbReference>
<dbReference type="Proteomes" id="UP000054408">
    <property type="component" value="Unassembled WGS sequence"/>
</dbReference>
<reference evidence="5 6" key="1">
    <citation type="submission" date="2010-05" db="EMBL/GenBank/DDBJ databases">
        <title>The Genome Sequence of Thecamonas trahens ATCC 50062.</title>
        <authorList>
            <consortium name="The Broad Institute Genome Sequencing Platform"/>
            <person name="Russ C."/>
            <person name="Cuomo C."/>
            <person name="Shea T."/>
            <person name="Young S.K."/>
            <person name="Zeng Q."/>
            <person name="Koehrsen M."/>
            <person name="Haas B."/>
            <person name="Borodovsky M."/>
            <person name="Guigo R."/>
            <person name="Alvarado L."/>
            <person name="Berlin A."/>
            <person name="Bochicchio J."/>
            <person name="Borenstein D."/>
            <person name="Chapman S."/>
            <person name="Chen Z."/>
            <person name="Freedman E."/>
            <person name="Gellesch M."/>
            <person name="Goldberg J."/>
            <person name="Griggs A."/>
            <person name="Gujja S."/>
            <person name="Heilman E."/>
            <person name="Heiman D."/>
            <person name="Hepburn T."/>
            <person name="Howarth C."/>
            <person name="Jen D."/>
            <person name="Larson L."/>
            <person name="Mehta T."/>
            <person name="Park D."/>
            <person name="Pearson M."/>
            <person name="Roberts A."/>
            <person name="Saif S."/>
            <person name="Shenoy N."/>
            <person name="Sisk P."/>
            <person name="Stolte C."/>
            <person name="Sykes S."/>
            <person name="Thomson T."/>
            <person name="Walk T."/>
            <person name="White J."/>
            <person name="Yandava C."/>
            <person name="Burger G."/>
            <person name="Gray M.W."/>
            <person name="Holland P.W.H."/>
            <person name="King N."/>
            <person name="Lang F.B.F."/>
            <person name="Roger A.J."/>
            <person name="Ruiz-Trillo I."/>
            <person name="Lander E."/>
            <person name="Nusbaum C."/>
        </authorList>
    </citation>
    <scope>NUCLEOTIDE SEQUENCE [LARGE SCALE GENOMIC DNA]</scope>
    <source>
        <strain evidence="5 6">ATCC 50062</strain>
    </source>
</reference>
<keyword evidence="6" id="KW-1185">Reference proteome</keyword>
<keyword evidence="2" id="KW-0812">Transmembrane</keyword>
<feature type="signal peptide" evidence="3">
    <location>
        <begin position="1"/>
        <end position="27"/>
    </location>
</feature>
<dbReference type="InterPro" id="IPR028994">
    <property type="entry name" value="Integrin_alpha_N"/>
</dbReference>
<dbReference type="CDD" id="cd00185">
    <property type="entry name" value="TNFRSF"/>
    <property type="match status" value="1"/>
</dbReference>
<dbReference type="RefSeq" id="XP_013754449.1">
    <property type="nucleotide sequence ID" value="XM_013898995.1"/>
</dbReference>
<dbReference type="Gene3D" id="2.130.10.130">
    <property type="entry name" value="Integrin alpha, N-terminal"/>
    <property type="match status" value="3"/>
</dbReference>
<keyword evidence="2" id="KW-0472">Membrane</keyword>
<evidence type="ECO:0000256" key="2">
    <source>
        <dbReference type="SAM" id="Phobius"/>
    </source>
</evidence>
<evidence type="ECO:0000256" key="1">
    <source>
        <dbReference type="ARBA" id="ARBA00022729"/>
    </source>
</evidence>
<dbReference type="InterPro" id="IPR013517">
    <property type="entry name" value="FG-GAP"/>
</dbReference>
<dbReference type="InterPro" id="IPR056047">
    <property type="entry name" value="CRMPA-like_DUF7630"/>
</dbReference>
<feature type="transmembrane region" description="Helical" evidence="2">
    <location>
        <begin position="2031"/>
        <end position="2053"/>
    </location>
</feature>
<evidence type="ECO:0000313" key="6">
    <source>
        <dbReference type="Proteomes" id="UP000054408"/>
    </source>
</evidence>
<name>A0A0L0DMB3_THETB</name>
<evidence type="ECO:0000313" key="5">
    <source>
        <dbReference type="EMBL" id="KNC53410.1"/>
    </source>
</evidence>
<dbReference type="PANTHER" id="PTHR44103">
    <property type="entry name" value="PROPROTEIN CONVERTASE P"/>
    <property type="match status" value="1"/>
</dbReference>